<gene>
    <name evidence="1" type="ORF">UFOPK1493_03084</name>
</gene>
<proteinExistence type="predicted"/>
<reference evidence="1" key="1">
    <citation type="submission" date="2020-05" db="EMBL/GenBank/DDBJ databases">
        <authorList>
            <person name="Chiriac C."/>
            <person name="Salcher M."/>
            <person name="Ghai R."/>
            <person name="Kavagutti S V."/>
        </authorList>
    </citation>
    <scope>NUCLEOTIDE SEQUENCE</scope>
</reference>
<name>A0A6J6F2B9_9ZZZZ</name>
<organism evidence="1">
    <name type="scientific">freshwater metagenome</name>
    <dbReference type="NCBI Taxonomy" id="449393"/>
    <lineage>
        <taxon>unclassified sequences</taxon>
        <taxon>metagenomes</taxon>
        <taxon>ecological metagenomes</taxon>
    </lineage>
</organism>
<evidence type="ECO:0000313" key="1">
    <source>
        <dbReference type="EMBL" id="CAB4581074.1"/>
    </source>
</evidence>
<protein>
    <submittedName>
        <fullName evidence="1">Unannotated protein</fullName>
    </submittedName>
</protein>
<dbReference type="EMBL" id="CAEZSR010000154">
    <property type="protein sequence ID" value="CAB4581074.1"/>
    <property type="molecule type" value="Genomic_DNA"/>
</dbReference>
<dbReference type="AlphaFoldDB" id="A0A6J6F2B9"/>
<sequence length="86" mass="9303">MTRRTAFITGGGGMAALETGKLETYVPYTDSLTTRLLGAFPWLIRRVEPRFAAVGERGRRRYLARHGLVPAAPAPTPATATSATTR</sequence>
<accession>A0A6J6F2B9</accession>